<keyword evidence="10" id="KW-1185">Reference proteome</keyword>
<evidence type="ECO:0000256" key="5">
    <source>
        <dbReference type="ARBA" id="ARBA00022801"/>
    </source>
</evidence>
<comment type="catalytic activity">
    <reaction evidence="1">
        <text>GDP-alpha-D-mannose + H2O = alpha-D-mannose 1-phosphate + GMP + 2 H(+)</text>
        <dbReference type="Rhea" id="RHEA:27978"/>
        <dbReference type="ChEBI" id="CHEBI:15377"/>
        <dbReference type="ChEBI" id="CHEBI:15378"/>
        <dbReference type="ChEBI" id="CHEBI:57527"/>
        <dbReference type="ChEBI" id="CHEBI:58115"/>
        <dbReference type="ChEBI" id="CHEBI:58409"/>
    </reaction>
</comment>
<dbReference type="GO" id="GO:0019693">
    <property type="term" value="P:ribose phosphate metabolic process"/>
    <property type="evidence" value="ECO:0007669"/>
    <property type="project" value="TreeGrafter"/>
</dbReference>
<dbReference type="GO" id="GO:0005829">
    <property type="term" value="C:cytosol"/>
    <property type="evidence" value="ECO:0007669"/>
    <property type="project" value="TreeGrafter"/>
</dbReference>
<dbReference type="Proteomes" id="UP000326936">
    <property type="component" value="Plasmid pTHAF100_a"/>
</dbReference>
<sequence>MICIISSLNNDLIIDYMDSPLKILHTWKGISLQELKTTLPNGRVITHTTICHPGAAVILPILPNGDIVLVNQYRPSLKRWLLELPAGTIENSEPPELCAVRELSEETGYHAETMISLGKATPLPGFCDEIQYLYVAKGLSKAHQLMCDDDEIVEVISLPFSEIEQKIIEGEITDTKTIACISKAKLCGYL</sequence>
<dbReference type="Pfam" id="PF00293">
    <property type="entry name" value="NUDIX"/>
    <property type="match status" value="1"/>
</dbReference>
<evidence type="ECO:0000313" key="10">
    <source>
        <dbReference type="Proteomes" id="UP000326936"/>
    </source>
</evidence>
<dbReference type="PANTHER" id="PTHR11839:SF18">
    <property type="entry name" value="NUDIX HYDROLASE DOMAIN-CONTAINING PROTEIN"/>
    <property type="match status" value="1"/>
</dbReference>
<dbReference type="Gene3D" id="3.90.79.10">
    <property type="entry name" value="Nucleoside Triphosphate Pyrophosphohydrolase"/>
    <property type="match status" value="1"/>
</dbReference>
<evidence type="ECO:0000313" key="9">
    <source>
        <dbReference type="EMBL" id="QFT27645.1"/>
    </source>
</evidence>
<proteinExistence type="inferred from homology"/>
<gene>
    <name evidence="9" type="primary">nudF2</name>
    <name evidence="9" type="ORF">FIV01_14760</name>
</gene>
<reference evidence="9 10" key="1">
    <citation type="submission" date="2019-10" db="EMBL/GenBank/DDBJ databases">
        <title>Complete genome sequence of Vibrio sp. strain THAF100, isolated from non-filtered water from the water column of tank 6 of a marine aquarium containing stony-coral fragments. Water maintained at 26 degree C.</title>
        <authorList>
            <person name="Ruckert C."/>
            <person name="Franco A."/>
            <person name="Kalinowski J."/>
            <person name="Glaeser S."/>
        </authorList>
    </citation>
    <scope>NUCLEOTIDE SEQUENCE [LARGE SCALE GENOMIC DNA]</scope>
    <source>
        <strain evidence="9 10">THAF100</strain>
        <plasmid evidence="10">pthaf100_a</plasmid>
    </source>
</reference>
<feature type="domain" description="Nudix hydrolase" evidence="8">
    <location>
        <begin position="51"/>
        <end position="180"/>
    </location>
</feature>
<dbReference type="PROSITE" id="PS00893">
    <property type="entry name" value="NUDIX_BOX"/>
    <property type="match status" value="1"/>
</dbReference>
<evidence type="ECO:0000256" key="2">
    <source>
        <dbReference type="ARBA" id="ARBA00001946"/>
    </source>
</evidence>
<keyword evidence="9" id="KW-0614">Plasmid</keyword>
<name>A0A5P9CN18_9VIBR</name>
<dbReference type="InterPro" id="IPR000086">
    <property type="entry name" value="NUDIX_hydrolase_dom"/>
</dbReference>
<keyword evidence="5 9" id="KW-0378">Hydrolase</keyword>
<dbReference type="AlphaFoldDB" id="A0A5P9CN18"/>
<organism evidence="9 10">
    <name type="scientific">Vibrio aquimaris</name>
    <dbReference type="NCBI Taxonomy" id="2587862"/>
    <lineage>
        <taxon>Bacteria</taxon>
        <taxon>Pseudomonadati</taxon>
        <taxon>Pseudomonadota</taxon>
        <taxon>Gammaproteobacteria</taxon>
        <taxon>Vibrionales</taxon>
        <taxon>Vibrionaceae</taxon>
        <taxon>Vibrio</taxon>
    </lineage>
</organism>
<dbReference type="InterPro" id="IPR015797">
    <property type="entry name" value="NUDIX_hydrolase-like_dom_sf"/>
</dbReference>
<comment type="similarity">
    <text evidence="3">Belongs to the Nudix hydrolase family. NudK subfamily.</text>
</comment>
<dbReference type="PROSITE" id="PS51462">
    <property type="entry name" value="NUDIX"/>
    <property type="match status" value="1"/>
</dbReference>
<dbReference type="GO" id="GO:0006753">
    <property type="term" value="P:nucleoside phosphate metabolic process"/>
    <property type="evidence" value="ECO:0007669"/>
    <property type="project" value="TreeGrafter"/>
</dbReference>
<evidence type="ECO:0000256" key="7">
    <source>
        <dbReference type="ARBA" id="ARBA00032272"/>
    </source>
</evidence>
<dbReference type="InterPro" id="IPR020084">
    <property type="entry name" value="NUDIX_hydrolase_CS"/>
</dbReference>
<evidence type="ECO:0000256" key="4">
    <source>
        <dbReference type="ARBA" id="ARBA00016377"/>
    </source>
</evidence>
<geneLocation type="plasmid" evidence="10">
    <name>pthaf100_a</name>
</geneLocation>
<dbReference type="EMBL" id="CP045351">
    <property type="protein sequence ID" value="QFT27645.1"/>
    <property type="molecule type" value="Genomic_DNA"/>
</dbReference>
<dbReference type="CDD" id="cd03424">
    <property type="entry name" value="NUDIX_ADPRase_Nudt5_UGPPase_Nudt14"/>
    <property type="match status" value="1"/>
</dbReference>
<protein>
    <recommendedName>
        <fullName evidence="4">GDP-mannose pyrophosphatase</fullName>
    </recommendedName>
    <alternativeName>
        <fullName evidence="6">GDP-mannose hydrolase</fullName>
    </alternativeName>
    <alternativeName>
        <fullName evidence="7">GDPMK</fullName>
    </alternativeName>
</protein>
<evidence type="ECO:0000259" key="8">
    <source>
        <dbReference type="PROSITE" id="PS51462"/>
    </source>
</evidence>
<dbReference type="GO" id="GO:0016787">
    <property type="term" value="F:hydrolase activity"/>
    <property type="evidence" value="ECO:0007669"/>
    <property type="project" value="UniProtKB-KW"/>
</dbReference>
<evidence type="ECO:0000256" key="3">
    <source>
        <dbReference type="ARBA" id="ARBA00007275"/>
    </source>
</evidence>
<dbReference type="SUPFAM" id="SSF55811">
    <property type="entry name" value="Nudix"/>
    <property type="match status" value="1"/>
</dbReference>
<comment type="cofactor">
    <cofactor evidence="2">
        <name>Mg(2+)</name>
        <dbReference type="ChEBI" id="CHEBI:18420"/>
    </cofactor>
</comment>
<dbReference type="KEGG" id="vaq:FIV01_14760"/>
<evidence type="ECO:0000256" key="1">
    <source>
        <dbReference type="ARBA" id="ARBA00000847"/>
    </source>
</evidence>
<accession>A0A5P9CN18</accession>
<dbReference type="PANTHER" id="PTHR11839">
    <property type="entry name" value="UDP/ADP-SUGAR PYROPHOSPHATASE"/>
    <property type="match status" value="1"/>
</dbReference>
<evidence type="ECO:0000256" key="6">
    <source>
        <dbReference type="ARBA" id="ARBA00032162"/>
    </source>
</evidence>